<dbReference type="STRING" id="1122180.Lokhon_02307"/>
<keyword evidence="2" id="KW-0808">Transferase</keyword>
<sequence>MNAAVQTDPAAWHDAGDAPRRRHVHLIDTACASDNLGDEIIMERCRAEVAPLLRDAYVTTSSGHDGLGPSGRRAAAAADLVLMLGTNALSARFRLGSDYMWRIMPRDLAALRGKVVLVGVGGNRDFDRVHPLQRRLLRHILSADHVHSVRDHVALRLLEEIGRKGVMTSCPTLWSVPREMAVAPQARRAVMTLTRHLAHDSDAALLAGLREVYDEVWFWPQQPRDLSHLRDLPGHDGVRVLPPNLAAYDALLAAGPIDVVGTRLHGTIRGLHHGRRALVVEVDHRAREIAGHSGLASIRRDEIAAGTLPDRLRGGWRQRLTLPDDAITAFFGQFDPARSPSRQAATAPLSHSDER</sequence>
<accession>A0A017H8G0</accession>
<proteinExistence type="predicted"/>
<evidence type="ECO:0000313" key="3">
    <source>
        <dbReference type="Proteomes" id="UP000025047"/>
    </source>
</evidence>
<dbReference type="InterPro" id="IPR007345">
    <property type="entry name" value="Polysacch_pyruvyl_Trfase"/>
</dbReference>
<keyword evidence="3" id="KW-1185">Reference proteome</keyword>
<dbReference type="HOGENOM" id="CLU_077611_0_0_5"/>
<dbReference type="EMBL" id="APGJ01000007">
    <property type="protein sequence ID" value="EYD70666.1"/>
    <property type="molecule type" value="Genomic_DNA"/>
</dbReference>
<dbReference type="PATRIC" id="fig|1122180.6.peg.2285"/>
<reference evidence="2 3" key="1">
    <citation type="submission" date="2013-03" db="EMBL/GenBank/DDBJ databases">
        <authorList>
            <person name="Fiebig A."/>
            <person name="Goeker M."/>
            <person name="Klenk H.-P.P."/>
        </authorList>
    </citation>
    <scope>NUCLEOTIDE SEQUENCE [LARGE SCALE GENOMIC DNA]</scope>
    <source>
        <strain evidence="2 3">DSM 17492</strain>
    </source>
</reference>
<dbReference type="Proteomes" id="UP000025047">
    <property type="component" value="Unassembled WGS sequence"/>
</dbReference>
<dbReference type="Pfam" id="PF04230">
    <property type="entry name" value="PS_pyruv_trans"/>
    <property type="match status" value="1"/>
</dbReference>
<dbReference type="OrthoDB" id="9802987at2"/>
<dbReference type="eggNOG" id="COG2327">
    <property type="taxonomic scope" value="Bacteria"/>
</dbReference>
<comment type="caution">
    <text evidence="2">The sequence shown here is derived from an EMBL/GenBank/DDBJ whole genome shotgun (WGS) entry which is preliminary data.</text>
</comment>
<feature type="domain" description="Polysaccharide pyruvyl transferase" evidence="1">
    <location>
        <begin position="35"/>
        <end position="284"/>
    </location>
</feature>
<organism evidence="2 3">
    <name type="scientific">Limimaricola hongkongensis DSM 17492</name>
    <dbReference type="NCBI Taxonomy" id="1122180"/>
    <lineage>
        <taxon>Bacteria</taxon>
        <taxon>Pseudomonadati</taxon>
        <taxon>Pseudomonadota</taxon>
        <taxon>Alphaproteobacteria</taxon>
        <taxon>Rhodobacterales</taxon>
        <taxon>Paracoccaceae</taxon>
        <taxon>Limimaricola</taxon>
    </lineage>
</organism>
<name>A0A017H8G0_9RHOB</name>
<protein>
    <submittedName>
        <fullName evidence="2">Putative pyruvyl transferase</fullName>
    </submittedName>
</protein>
<dbReference type="GO" id="GO:0016740">
    <property type="term" value="F:transferase activity"/>
    <property type="evidence" value="ECO:0007669"/>
    <property type="project" value="UniProtKB-KW"/>
</dbReference>
<evidence type="ECO:0000259" key="1">
    <source>
        <dbReference type="Pfam" id="PF04230"/>
    </source>
</evidence>
<evidence type="ECO:0000313" key="2">
    <source>
        <dbReference type="EMBL" id="EYD70666.1"/>
    </source>
</evidence>
<gene>
    <name evidence="2" type="ORF">Lokhon_02307</name>
</gene>
<dbReference type="AlphaFoldDB" id="A0A017H8G0"/>
<dbReference type="RefSeq" id="WP_017929250.1">
    <property type="nucleotide sequence ID" value="NZ_KB823000.1"/>
</dbReference>